<keyword evidence="2" id="KW-1185">Reference proteome</keyword>
<protein>
    <submittedName>
        <fullName evidence="1">Uncharacterized protein</fullName>
    </submittedName>
</protein>
<accession>A0ACB8WM44</accession>
<organism evidence="1 2">
    <name type="scientific">Scortum barcoo</name>
    <name type="common">barcoo grunter</name>
    <dbReference type="NCBI Taxonomy" id="214431"/>
    <lineage>
        <taxon>Eukaryota</taxon>
        <taxon>Metazoa</taxon>
        <taxon>Chordata</taxon>
        <taxon>Craniata</taxon>
        <taxon>Vertebrata</taxon>
        <taxon>Euteleostomi</taxon>
        <taxon>Actinopterygii</taxon>
        <taxon>Neopterygii</taxon>
        <taxon>Teleostei</taxon>
        <taxon>Neoteleostei</taxon>
        <taxon>Acanthomorphata</taxon>
        <taxon>Eupercaria</taxon>
        <taxon>Centrarchiformes</taxon>
        <taxon>Terapontoidei</taxon>
        <taxon>Terapontidae</taxon>
        <taxon>Scortum</taxon>
    </lineage>
</organism>
<dbReference type="Proteomes" id="UP000831701">
    <property type="component" value="Chromosome 8"/>
</dbReference>
<reference evidence="1" key="1">
    <citation type="submission" date="2022-04" db="EMBL/GenBank/DDBJ databases">
        <title>Jade perch genome.</title>
        <authorList>
            <person name="Chao B."/>
        </authorList>
    </citation>
    <scope>NUCLEOTIDE SEQUENCE</scope>
    <source>
        <strain evidence="1">CB-2022</strain>
    </source>
</reference>
<name>A0ACB8WM44_9TELE</name>
<gene>
    <name evidence="1" type="ORF">L3Q82_025853</name>
</gene>
<proteinExistence type="predicted"/>
<feature type="non-terminal residue" evidence="1">
    <location>
        <position position="1"/>
    </location>
</feature>
<evidence type="ECO:0000313" key="2">
    <source>
        <dbReference type="Proteomes" id="UP000831701"/>
    </source>
</evidence>
<comment type="caution">
    <text evidence="1">The sequence shown here is derived from an EMBL/GenBank/DDBJ whole genome shotgun (WGS) entry which is preliminary data.</text>
</comment>
<dbReference type="EMBL" id="CM041538">
    <property type="protein sequence ID" value="KAI3368869.1"/>
    <property type="molecule type" value="Genomic_DNA"/>
</dbReference>
<sequence>LLAREMEKKRWDCTALPKGWKMEEVTRKSGLSAGKSDVYYFSVFSVNTLLFSHRSGPTTPDLFSFSRGEEQDEEQRQERGEAGRLYSLCPSGKKFRSKPQLARYLGNQMDLSSFDFRTGKMLMSKLNKNRQRLRYDNNNQNKGKPDLNTSLPVRQTASIFKQPVTKVTNHPNNKVKTDPQKAVDQPRQLFWEKKLSGLNAYDIAEELVKTMELPKGLQGVGPGCTDKTLLSAIASALHTSAAPITGQLSAAVEKNPGVWLNTAQPLCKAFIVTDEDIRKQEELVYSVRKRLEEALMADMLAHVEEAANEGEALKEEGNGSEDMESGATVWIPDPDAVWVSALLLQDYSPGEKHLLLQLTNGKEVHYPVVSPSDLPPLGNPDILEGENDLTALSFLHEPAVLHNLRVRFLDYSSIYTYCGIVLVAINPYDQLPIYGEEVIDAYSGQDMGDMEPHIFSVAEEAYRTMTRSEVKGPSSEEKNQSIIISGESGSGKTVSAKFTMRYFAVVGGAAQQTSVEERVLASNPIMESIGNAKTTRNDNSSRFGKYIEIGFGRKGDIIAANMRTYLLEKSRVVFQASAERNYHIFYQLCASRELPEMRSFKLDAPERFRYTSQGGEMEIPGTDDLSDLERTRSAFTVLGVQPDQQMELFRILSAILHLGNVNIQASGRSADRSYIDADDRSLAVFSKLLGVEGPQMAHWLCHRRLAVGGEMLVKPMSGQQAVEARDALAKHIYGQLFTWTVQRLNSALCTQRAKVKSFIGVLDIYGFETFDRNSFEQFCINYANEKLQQQFNRHVFHLEQEEYVREELAWSRIEFSDNQQCISLIEGQLGLFDLLDEECRMPKGSDESWVRKLYDQHLTSKPHPHFQKPRMSNSAFIVLHFADMVQYECDGFLDKNRDTVFEELINILKASQSELVAELFQQQGNVSSAANGSVRSGKRATREHKLTVGFQFRQSLQMLMDTLNSTTPHYVRCIKPNDLKEPFMFDPRRTVQQLRACGVLETIRISAAGYPSRWTYEEFFSRYRLLLRGPQSQEQAQASCRQALPQLIPDPDQYCFGKTKVFFRAGQVALLERLRAERLRVAAVIIQSRVRGWLGWIRYTKIRWATVTIQRYCRGALARRLALTLRYTKAALVIQKTFRMVVVRQLFLMIRQATITIQAFTRGTQARRRYRLLVAEQAAVLLQARVRGWFARRAYRRKVRAAVVFMQCCVRRRAARRELLKLKTEARSVERYRELNKGMEVKLMQLQLRADQEARERVALRETLHAEREATSAELEALRATIQKLEGQKHERPQPCPVISEKEVEERRRAEEKAAQEILQLKQELEALQKERDNFCKEREDLSARLLEQEKAQEECVQQAVSQVSAALRAELDEERRKYQGLLREFTRLEQRYDNLREMSLLAERTKSHRRTDSTQSLSLEPPSPTPLSPQSLTPLSLSPFPSAFPSPEEVRRVSVTSPTLEMRVSNWSSETPMDQLMERMDVAKDPAVKMKGEDLAHAYDAVRVANKFLESQLRRRSQRDEELEALRGQLSQAISGSSSATQRQELQELLEAREHECVRLRRELKELRNTVSLRRLLTQVLPPAFTPEASSCPPRPKPAAVTGLLECRKKDENKLIKNLITDIRAVSALSLPPGLPATVLFLCARQADCGGDQTQARSLCSSAVTAMKAALKKHNNDIDMTALWLKNACVLHDLLTQHSPKQTLGSGELVPLTTDLSDLTRTLSDLCIQAYQQLLSITETRLQNIIVPALLESETIPGLSGSAAKLGPSRKRAGSDPRTAGGDAPTMTSVLRELGALHTALSHQALPPTHMEQAFHQLTYLISASALNSLLLRKDMCCWSRGMQIRHDMISNWPVCLLSLSYNVSLLEEWLRSRGLQAGGAVATLEPLIQAAQLLQAGKKTEAEAKALVQTCTALSSQQIVKILTLYTPHSDLDERVTLNFIRTVQGLLKGRSDGQPPQLLMDVRRVFPVTFPYVPPPVIHAEQLVIPDSLKISFLRRV</sequence>
<evidence type="ECO:0000313" key="1">
    <source>
        <dbReference type="EMBL" id="KAI3368869.1"/>
    </source>
</evidence>